<sequence length="71" mass="7108">MAGVVPAGGRQPRQGLMFSGYAVVDGSGSAPLLAPGFAHALTMPNAAVLARLRGVSKTAVFEIDRGDTAGP</sequence>
<dbReference type="AlphaFoldDB" id="A0A6J4U366"/>
<name>A0A6J4U366_9BACT</name>
<dbReference type="EMBL" id="CADCWG010000031">
    <property type="protein sequence ID" value="CAA9538124.1"/>
    <property type="molecule type" value="Genomic_DNA"/>
</dbReference>
<gene>
    <name evidence="1" type="ORF">AVDCRST_MAG49-532</name>
</gene>
<proteinExistence type="predicted"/>
<evidence type="ECO:0000313" key="1">
    <source>
        <dbReference type="EMBL" id="CAA9538124.1"/>
    </source>
</evidence>
<organism evidence="1">
    <name type="scientific">uncultured Thermomicrobiales bacterium</name>
    <dbReference type="NCBI Taxonomy" id="1645740"/>
    <lineage>
        <taxon>Bacteria</taxon>
        <taxon>Pseudomonadati</taxon>
        <taxon>Thermomicrobiota</taxon>
        <taxon>Thermomicrobia</taxon>
        <taxon>Thermomicrobiales</taxon>
        <taxon>environmental samples</taxon>
    </lineage>
</organism>
<protein>
    <submittedName>
        <fullName evidence="1">Uncharacterized protein</fullName>
    </submittedName>
</protein>
<reference evidence="1" key="1">
    <citation type="submission" date="2020-02" db="EMBL/GenBank/DDBJ databases">
        <authorList>
            <person name="Meier V. D."/>
        </authorList>
    </citation>
    <scope>NUCLEOTIDE SEQUENCE</scope>
    <source>
        <strain evidence="1">AVDCRST_MAG49</strain>
    </source>
</reference>
<accession>A0A6J4U366</accession>